<proteinExistence type="predicted"/>
<protein>
    <submittedName>
        <fullName evidence="1">Uncharacterized protein</fullName>
    </submittedName>
</protein>
<accession>A0A5J4VI25</accession>
<comment type="caution">
    <text evidence="1">The sequence shown here is derived from an EMBL/GenBank/DDBJ whole genome shotgun (WGS) entry which is preliminary data.</text>
</comment>
<sequence>MFYYTISPDQNKTVRYYLAGDLDHVSKDAVKNGRFLNGERVSAEVNMQNVPRKLTFFIGDIEQPNFIVGIPGQIRFFAHISNKNSSFQVTKFEQLSQTSARGVVDSKELEWGKTWE</sequence>
<gene>
    <name evidence="1" type="ORF">EZS28_022296</name>
</gene>
<reference evidence="1 2" key="1">
    <citation type="submission" date="2019-03" db="EMBL/GenBank/DDBJ databases">
        <title>Single cell metagenomics reveals metabolic interactions within the superorganism composed of flagellate Streblomastix strix and complex community of Bacteroidetes bacteria on its surface.</title>
        <authorList>
            <person name="Treitli S.C."/>
            <person name="Kolisko M."/>
            <person name="Husnik F."/>
            <person name="Keeling P."/>
            <person name="Hampl V."/>
        </authorList>
    </citation>
    <scope>NUCLEOTIDE SEQUENCE [LARGE SCALE GENOMIC DNA]</scope>
    <source>
        <strain evidence="1">ST1C</strain>
    </source>
</reference>
<dbReference type="Proteomes" id="UP000324800">
    <property type="component" value="Unassembled WGS sequence"/>
</dbReference>
<organism evidence="1 2">
    <name type="scientific">Streblomastix strix</name>
    <dbReference type="NCBI Taxonomy" id="222440"/>
    <lineage>
        <taxon>Eukaryota</taxon>
        <taxon>Metamonada</taxon>
        <taxon>Preaxostyla</taxon>
        <taxon>Oxymonadida</taxon>
        <taxon>Streblomastigidae</taxon>
        <taxon>Streblomastix</taxon>
    </lineage>
</organism>
<evidence type="ECO:0000313" key="1">
    <source>
        <dbReference type="EMBL" id="KAA6382175.1"/>
    </source>
</evidence>
<dbReference type="AlphaFoldDB" id="A0A5J4VI25"/>
<evidence type="ECO:0000313" key="2">
    <source>
        <dbReference type="Proteomes" id="UP000324800"/>
    </source>
</evidence>
<dbReference type="EMBL" id="SNRW01006925">
    <property type="protein sequence ID" value="KAA6382175.1"/>
    <property type="molecule type" value="Genomic_DNA"/>
</dbReference>
<name>A0A5J4VI25_9EUKA</name>